<dbReference type="GO" id="GO:0003677">
    <property type="term" value="F:DNA binding"/>
    <property type="evidence" value="ECO:0007669"/>
    <property type="project" value="UniProtKB-KW"/>
</dbReference>
<evidence type="ECO:0000256" key="2">
    <source>
        <dbReference type="ARBA" id="ARBA00022747"/>
    </source>
</evidence>
<dbReference type="PANTHER" id="PTHR43140">
    <property type="entry name" value="TYPE-1 RESTRICTION ENZYME ECOKI SPECIFICITY PROTEIN"/>
    <property type="match status" value="1"/>
</dbReference>
<keyword evidence="2" id="KW-0680">Restriction system</keyword>
<evidence type="ECO:0000259" key="5">
    <source>
        <dbReference type="Pfam" id="PF01420"/>
    </source>
</evidence>
<proteinExistence type="inferred from homology"/>
<organism evidence="6 7">
    <name type="scientific">Candidatus Mycoplasma haematohominis</name>
    <dbReference type="NCBI Taxonomy" id="1494318"/>
    <lineage>
        <taxon>Bacteria</taxon>
        <taxon>Bacillati</taxon>
        <taxon>Mycoplasmatota</taxon>
        <taxon>Mollicutes</taxon>
        <taxon>Mycoplasmataceae</taxon>
        <taxon>Mycoplasma</taxon>
    </lineage>
</organism>
<dbReference type="SUPFAM" id="SSF116734">
    <property type="entry name" value="DNA methylase specificity domain"/>
    <property type="match status" value="2"/>
</dbReference>
<protein>
    <submittedName>
        <fullName evidence="6">Putative type-1 restriction enzyme specificity protein MPN_089</fullName>
    </submittedName>
</protein>
<evidence type="ECO:0000256" key="1">
    <source>
        <dbReference type="ARBA" id="ARBA00010923"/>
    </source>
</evidence>
<accession>A0A478FQU7</accession>
<dbReference type="Proteomes" id="UP000324831">
    <property type="component" value="Unassembled WGS sequence"/>
</dbReference>
<gene>
    <name evidence="6" type="ORF">MHSWG343_07520</name>
</gene>
<dbReference type="Gene3D" id="3.90.220.20">
    <property type="entry name" value="DNA methylase specificity domains"/>
    <property type="match status" value="2"/>
</dbReference>
<dbReference type="InterPro" id="IPR051212">
    <property type="entry name" value="Type-I_RE_S_subunit"/>
</dbReference>
<evidence type="ECO:0000313" key="7">
    <source>
        <dbReference type="Proteomes" id="UP000324831"/>
    </source>
</evidence>
<dbReference type="PANTHER" id="PTHR43140:SF1">
    <property type="entry name" value="TYPE I RESTRICTION ENZYME ECOKI SPECIFICITY SUBUNIT"/>
    <property type="match status" value="1"/>
</dbReference>
<dbReference type="Pfam" id="PF01420">
    <property type="entry name" value="Methylase_S"/>
    <property type="match status" value="2"/>
</dbReference>
<comment type="caution">
    <text evidence="6">The sequence shown here is derived from an EMBL/GenBank/DDBJ whole genome shotgun (WGS) entry which is preliminary data.</text>
</comment>
<evidence type="ECO:0000256" key="3">
    <source>
        <dbReference type="ARBA" id="ARBA00023125"/>
    </source>
</evidence>
<name>A0A478FQU7_9MOLU</name>
<feature type="domain" description="Type I restriction modification DNA specificity" evidence="5">
    <location>
        <begin position="148"/>
        <end position="301"/>
    </location>
</feature>
<reference evidence="6 7" key="1">
    <citation type="submission" date="2019-01" db="EMBL/GenBank/DDBJ databases">
        <title>Draft genome sequences of Candidatus Mycoplasma haemohominis SWG34-3 identified from a patient with pyrexia, anemia and liver dysfunction.</title>
        <authorList>
            <person name="Sekizuka T."/>
            <person name="Hattori N."/>
            <person name="Katano H."/>
            <person name="Takuma T."/>
            <person name="Ito T."/>
            <person name="Arai N."/>
            <person name="Yanai R."/>
            <person name="Ishii S."/>
            <person name="Miura Y."/>
            <person name="Tokunaga T."/>
            <person name="Watanabe H."/>
            <person name="Nomura N."/>
            <person name="Eguchi J."/>
            <person name="Arai T."/>
            <person name="Hasegawa H."/>
            <person name="Nakamaki T."/>
            <person name="Wakita T."/>
            <person name="Niki Y."/>
            <person name="Kuroda M."/>
        </authorList>
    </citation>
    <scope>NUCLEOTIDE SEQUENCE [LARGE SCALE GENOMIC DNA]</scope>
    <source>
        <strain evidence="6">SWG34-3</strain>
    </source>
</reference>
<dbReference type="InterPro" id="IPR000055">
    <property type="entry name" value="Restrct_endonuc_typeI_TRD"/>
</dbReference>
<comment type="similarity">
    <text evidence="1">Belongs to the type-I restriction system S methylase family.</text>
</comment>
<dbReference type="InterPro" id="IPR044946">
    <property type="entry name" value="Restrct_endonuc_typeI_TRD_sf"/>
</dbReference>
<dbReference type="EMBL" id="BIMN01000003">
    <property type="protein sequence ID" value="GCE63752.1"/>
    <property type="molecule type" value="Genomic_DNA"/>
</dbReference>
<keyword evidence="3" id="KW-0238">DNA-binding</keyword>
<sequence>MATAAAYLGKNPCLLGIHVFCIKHCQNTKYLAYCLTTRQILFQKQKYYKKGIALHIRKNDLQKIKIPLPPLEIQEQIVEVLDAFRELVRKLINGLKAELKLRKKQYEYYLNSIISNVIEKRWVEWKTLGEIATDIYRGNGVDNSQVGTGNYPCIQYTEIYTYYKTWFKECVSHVDEKLIKNLKYCSYGDLLITAASNMSENIGKACTYLGNEKIIAGAAMFVLKHEQNPKYLAYALSTNNAKQQKQKHAKKGTLTNLATNGLKRIKIPLPPLEIQEQIANALDHLRELCEDLEKGIPKEIELANKRYEYYKELLIIGNKK</sequence>
<dbReference type="AlphaFoldDB" id="A0A478FQU7"/>
<evidence type="ECO:0000256" key="4">
    <source>
        <dbReference type="ARBA" id="ARBA00038652"/>
    </source>
</evidence>
<evidence type="ECO:0000313" key="6">
    <source>
        <dbReference type="EMBL" id="GCE63752.1"/>
    </source>
</evidence>
<comment type="subunit">
    <text evidence="4">The methyltransferase is composed of M and S polypeptides.</text>
</comment>
<feature type="domain" description="Type I restriction modification DNA specificity" evidence="5">
    <location>
        <begin position="12"/>
        <end position="100"/>
    </location>
</feature>
<dbReference type="GO" id="GO:0009307">
    <property type="term" value="P:DNA restriction-modification system"/>
    <property type="evidence" value="ECO:0007669"/>
    <property type="project" value="UniProtKB-KW"/>
</dbReference>